<sequence>MSVFKKLRDGYVISHANRIKFPKFNPSSFIRKRVIFSGRVQKVGFRLEIYCIAERMNLTGWVKNLEDGSVEAELQGEELKIYFLVNCMQSLKRASVKKVTMIDVPISDDEENFTIVK</sequence>
<dbReference type="InterPro" id="IPR001792">
    <property type="entry name" value="Acylphosphatase-like_dom"/>
</dbReference>
<dbReference type="Proteomes" id="UP000265816">
    <property type="component" value="Unassembled WGS sequence"/>
</dbReference>
<dbReference type="OrthoDB" id="9808093at2"/>
<evidence type="ECO:0000313" key="8">
    <source>
        <dbReference type="EMBL" id="RID88547.1"/>
    </source>
</evidence>
<dbReference type="GO" id="GO:0003998">
    <property type="term" value="F:acylphosphatase activity"/>
    <property type="evidence" value="ECO:0007669"/>
    <property type="project" value="UniProtKB-EC"/>
</dbReference>
<evidence type="ECO:0000256" key="3">
    <source>
        <dbReference type="ARBA" id="ARBA00015991"/>
    </source>
</evidence>
<dbReference type="PANTHER" id="PTHR47268:SF4">
    <property type="entry name" value="ACYLPHOSPHATASE"/>
    <property type="match status" value="1"/>
</dbReference>
<dbReference type="InterPro" id="IPR036046">
    <property type="entry name" value="Acylphosphatase-like_dom_sf"/>
</dbReference>
<reference evidence="8 9" key="1">
    <citation type="submission" date="2018-08" db="EMBL/GenBank/DDBJ databases">
        <title>Bacillus jemisoniae sp. nov., Bacillus chryseoplanitiae sp. nov., Bacillus resnikiae sp. nov., and Bacillus frankliniae sp. nov., isolated from Viking spacecraft and associated surfaces.</title>
        <authorList>
            <person name="Seuylemezian A."/>
            <person name="Vaishampayan P."/>
        </authorList>
    </citation>
    <scope>NUCLEOTIDE SEQUENCE [LARGE SCALE GENOMIC DNA]</scope>
    <source>
        <strain evidence="8 9">JJ-247</strain>
    </source>
</reference>
<evidence type="ECO:0000256" key="5">
    <source>
        <dbReference type="PROSITE-ProRule" id="PRU00520"/>
    </source>
</evidence>
<dbReference type="RefSeq" id="WP_119111156.1">
    <property type="nucleotide sequence ID" value="NZ_CBCSEO010000035.1"/>
</dbReference>
<dbReference type="PROSITE" id="PS00151">
    <property type="entry name" value="ACYLPHOSPHATASE_2"/>
    <property type="match status" value="1"/>
</dbReference>
<feature type="domain" description="Acylphosphatase-like" evidence="7">
    <location>
        <begin position="31"/>
        <end position="117"/>
    </location>
</feature>
<dbReference type="Gene3D" id="3.30.70.100">
    <property type="match status" value="1"/>
</dbReference>
<evidence type="ECO:0000256" key="1">
    <source>
        <dbReference type="ARBA" id="ARBA00005614"/>
    </source>
</evidence>
<keyword evidence="9" id="KW-1185">Reference proteome</keyword>
<proteinExistence type="inferred from homology"/>
<feature type="active site" evidence="5">
    <location>
        <position position="64"/>
    </location>
</feature>
<gene>
    <name evidence="8" type="ORF">D1970_01690</name>
</gene>
<comment type="similarity">
    <text evidence="1 6">Belongs to the acylphosphatase family.</text>
</comment>
<accession>A0A398BFH7</accession>
<dbReference type="Pfam" id="PF00708">
    <property type="entry name" value="Acylphosphatase"/>
    <property type="match status" value="1"/>
</dbReference>
<feature type="active site" evidence="5">
    <location>
        <position position="46"/>
    </location>
</feature>
<evidence type="ECO:0000313" key="9">
    <source>
        <dbReference type="Proteomes" id="UP000265816"/>
    </source>
</evidence>
<evidence type="ECO:0000256" key="6">
    <source>
        <dbReference type="RuleBase" id="RU004168"/>
    </source>
</evidence>
<dbReference type="EC" id="3.6.1.7" evidence="2 5"/>
<dbReference type="InterPro" id="IPR020456">
    <property type="entry name" value="Acylphosphatase"/>
</dbReference>
<protein>
    <recommendedName>
        <fullName evidence="3 5">acylphosphatase</fullName>
        <ecNumber evidence="2 5">3.6.1.7</ecNumber>
    </recommendedName>
</protein>
<comment type="caution">
    <text evidence="8">The sequence shown here is derived from an EMBL/GenBank/DDBJ whole genome shotgun (WGS) entry which is preliminary data.</text>
</comment>
<dbReference type="PROSITE" id="PS51160">
    <property type="entry name" value="ACYLPHOSPHATASE_3"/>
    <property type="match status" value="1"/>
</dbReference>
<organism evidence="8 9">
    <name type="scientific">Mesobacillus zeae</name>
    <dbReference type="NCBI Taxonomy" id="1917180"/>
    <lineage>
        <taxon>Bacteria</taxon>
        <taxon>Bacillati</taxon>
        <taxon>Bacillota</taxon>
        <taxon>Bacilli</taxon>
        <taxon>Bacillales</taxon>
        <taxon>Bacillaceae</taxon>
        <taxon>Mesobacillus</taxon>
    </lineage>
</organism>
<dbReference type="InterPro" id="IPR017968">
    <property type="entry name" value="Acylphosphatase_CS"/>
</dbReference>
<keyword evidence="5" id="KW-0378">Hydrolase</keyword>
<dbReference type="PANTHER" id="PTHR47268">
    <property type="entry name" value="ACYLPHOSPHATASE"/>
    <property type="match status" value="1"/>
</dbReference>
<dbReference type="SUPFAM" id="SSF54975">
    <property type="entry name" value="Acylphosphatase/BLUF domain-like"/>
    <property type="match status" value="1"/>
</dbReference>
<name>A0A398BFH7_9BACI</name>
<comment type="catalytic activity">
    <reaction evidence="4 5">
        <text>an acyl phosphate + H2O = a carboxylate + phosphate + H(+)</text>
        <dbReference type="Rhea" id="RHEA:14965"/>
        <dbReference type="ChEBI" id="CHEBI:15377"/>
        <dbReference type="ChEBI" id="CHEBI:15378"/>
        <dbReference type="ChEBI" id="CHEBI:29067"/>
        <dbReference type="ChEBI" id="CHEBI:43474"/>
        <dbReference type="ChEBI" id="CHEBI:59918"/>
        <dbReference type="EC" id="3.6.1.7"/>
    </reaction>
</comment>
<dbReference type="EMBL" id="QWVT01000005">
    <property type="protein sequence ID" value="RID88547.1"/>
    <property type="molecule type" value="Genomic_DNA"/>
</dbReference>
<evidence type="ECO:0000256" key="4">
    <source>
        <dbReference type="ARBA" id="ARBA00047645"/>
    </source>
</evidence>
<evidence type="ECO:0000259" key="7">
    <source>
        <dbReference type="PROSITE" id="PS51160"/>
    </source>
</evidence>
<evidence type="ECO:0000256" key="2">
    <source>
        <dbReference type="ARBA" id="ARBA00012150"/>
    </source>
</evidence>
<dbReference type="AlphaFoldDB" id="A0A398BFH7"/>